<name>A0A1M6QUF7_9AQUI</name>
<keyword evidence="1" id="KW-0051">Antiviral defense</keyword>
<evidence type="ECO:0000259" key="2">
    <source>
        <dbReference type="Pfam" id="PF03787"/>
    </source>
</evidence>
<dbReference type="RefSeq" id="WP_172838417.1">
    <property type="nucleotide sequence ID" value="NZ_LT670846.1"/>
</dbReference>
<accession>A0A1M6QUF7</accession>
<evidence type="ECO:0000313" key="4">
    <source>
        <dbReference type="Proteomes" id="UP000189810"/>
    </source>
</evidence>
<dbReference type="AlphaFoldDB" id="A0A1M6QUF7"/>
<proteinExistence type="predicted"/>
<dbReference type="InterPro" id="IPR013410">
    <property type="entry name" value="CRISPR-assoc_RAMP_Cmr4"/>
</dbReference>
<dbReference type="STRING" id="381751.SAMN05444391_0394"/>
<organism evidence="3 4">
    <name type="scientific">Thermocrinis minervae</name>
    <dbReference type="NCBI Taxonomy" id="381751"/>
    <lineage>
        <taxon>Bacteria</taxon>
        <taxon>Pseudomonadati</taxon>
        <taxon>Aquificota</taxon>
        <taxon>Aquificia</taxon>
        <taxon>Aquificales</taxon>
        <taxon>Aquificaceae</taxon>
        <taxon>Thermocrinis</taxon>
    </lineage>
</organism>
<dbReference type="PANTHER" id="PTHR36700:SF1">
    <property type="entry name" value="CRISPR SYSTEM CMR SUBUNIT CMR4"/>
    <property type="match status" value="1"/>
</dbReference>
<gene>
    <name evidence="3" type="ORF">SAMN05444391_0394</name>
</gene>
<dbReference type="Pfam" id="PF03787">
    <property type="entry name" value="RAMPs"/>
    <property type="match status" value="1"/>
</dbReference>
<evidence type="ECO:0000256" key="1">
    <source>
        <dbReference type="ARBA" id="ARBA00023118"/>
    </source>
</evidence>
<reference evidence="3 4" key="1">
    <citation type="submission" date="2016-11" db="EMBL/GenBank/DDBJ databases">
        <authorList>
            <person name="Jaros S."/>
            <person name="Januszkiewicz K."/>
            <person name="Wedrychowicz H."/>
        </authorList>
    </citation>
    <scope>NUCLEOTIDE SEQUENCE [LARGE SCALE GENOMIC DNA]</scope>
    <source>
        <strain evidence="3 4">DSM 19557</strain>
    </source>
</reference>
<sequence>MKEYLFFFRVITPMHIGVGSGIGHIDLPIYREVPTNFPAIPASSIKGVLRQRWLESTLKHSGKGSLKEYDEALEKGEDESPCVKLSSKIFGSQKGEGSLVVYDGRILFFPVRSVKGIFAYVTCPYVLKRFEQDTNIAVTMSDYENLKDGETIVLNSEEIVYEKGDKLYLVLEEFAFSVCERRNDQLWNLAKKIGIRPKRIAVVSDSVFSHMVESYTEVQTHTKIDLTTGTVEEGALWTEEYVPPETIFYVKMQLLNSGQLPDCEEVKFSSWLSQEVKALMIGGNTTTGKGLVEVVNYDEKAT</sequence>
<dbReference type="Proteomes" id="UP000189810">
    <property type="component" value="Chromosome I"/>
</dbReference>
<keyword evidence="4" id="KW-1185">Reference proteome</keyword>
<evidence type="ECO:0000313" key="3">
    <source>
        <dbReference type="EMBL" id="SHK23750.1"/>
    </source>
</evidence>
<dbReference type="InterPro" id="IPR005537">
    <property type="entry name" value="RAMP_III_fam"/>
</dbReference>
<dbReference type="PANTHER" id="PTHR36700">
    <property type="entry name" value="CRISPR SYSTEM CMR SUBUNIT CMR4"/>
    <property type="match status" value="1"/>
</dbReference>
<dbReference type="GO" id="GO:0051607">
    <property type="term" value="P:defense response to virus"/>
    <property type="evidence" value="ECO:0007669"/>
    <property type="project" value="UniProtKB-KW"/>
</dbReference>
<protein>
    <submittedName>
        <fullName evidence="3">CRISPR-associated protein, Cmr4 family</fullName>
    </submittedName>
</protein>
<feature type="domain" description="CRISPR type III-associated protein" evidence="2">
    <location>
        <begin position="8"/>
        <end position="293"/>
    </location>
</feature>
<dbReference type="NCBIfam" id="TIGR02580">
    <property type="entry name" value="cas_RAMP_Cmr4"/>
    <property type="match status" value="1"/>
</dbReference>
<dbReference type="EMBL" id="LT670846">
    <property type="protein sequence ID" value="SHK23750.1"/>
    <property type="molecule type" value="Genomic_DNA"/>
</dbReference>